<dbReference type="Proteomes" id="UP000007800">
    <property type="component" value="Unassembled WGS sequence"/>
</dbReference>
<evidence type="ECO:0000313" key="1">
    <source>
        <dbReference type="EMBL" id="EER00717.1"/>
    </source>
</evidence>
<evidence type="ECO:0000313" key="2">
    <source>
        <dbReference type="Proteomes" id="UP000007800"/>
    </source>
</evidence>
<dbReference type="GeneID" id="9043892"/>
<dbReference type="EMBL" id="GG684719">
    <property type="protein sequence ID" value="EER00717.1"/>
    <property type="molecule type" value="Genomic_DNA"/>
</dbReference>
<gene>
    <name evidence="1" type="ORF">Pmar_PMAR006708</name>
</gene>
<sequence>MRLASIRLDPSRNVYSLGSLHDVSVTCTVSGKEYRLKASLGGVEVVARKAGRKFDIIKREAESPGSDEDLLVISLDPKEAVLTAAKLVVLYDRALFSELIAIGSSDKGGVSTAPTVVATKSSSSSWWEGVRQWDRLIAMQQQLGAGAPGLRSLVRPDETKLKVK</sequence>
<accession>C5LRD2</accession>
<dbReference type="RefSeq" id="XP_002767999.1">
    <property type="nucleotide sequence ID" value="XM_002767953.1"/>
</dbReference>
<dbReference type="InParanoid" id="C5LRD2"/>
<feature type="non-terminal residue" evidence="1">
    <location>
        <position position="164"/>
    </location>
</feature>
<organism evidence="2">
    <name type="scientific">Perkinsus marinus (strain ATCC 50983 / TXsc)</name>
    <dbReference type="NCBI Taxonomy" id="423536"/>
    <lineage>
        <taxon>Eukaryota</taxon>
        <taxon>Sar</taxon>
        <taxon>Alveolata</taxon>
        <taxon>Perkinsozoa</taxon>
        <taxon>Perkinsea</taxon>
        <taxon>Perkinsida</taxon>
        <taxon>Perkinsidae</taxon>
        <taxon>Perkinsus</taxon>
    </lineage>
</organism>
<protein>
    <submittedName>
        <fullName evidence="1">Uncharacterized protein</fullName>
    </submittedName>
</protein>
<dbReference type="OMA" id="WWEGVRQ"/>
<name>C5LRD2_PERM5</name>
<reference evidence="1 2" key="1">
    <citation type="submission" date="2008-07" db="EMBL/GenBank/DDBJ databases">
        <authorList>
            <person name="El-Sayed N."/>
            <person name="Caler E."/>
            <person name="Inman J."/>
            <person name="Amedeo P."/>
            <person name="Hass B."/>
            <person name="Wortman J."/>
        </authorList>
    </citation>
    <scope>NUCLEOTIDE SEQUENCE [LARGE SCALE GENOMIC DNA]</scope>
    <source>
        <strain evidence="2">ATCC 50983 / TXsc</strain>
    </source>
</reference>
<keyword evidence="2" id="KW-1185">Reference proteome</keyword>
<proteinExistence type="predicted"/>
<dbReference type="AlphaFoldDB" id="C5LRD2"/>